<evidence type="ECO:0000256" key="7">
    <source>
        <dbReference type="ARBA" id="ARBA00023242"/>
    </source>
</evidence>
<keyword evidence="5 9" id="KW-0010">Activator</keyword>
<organism evidence="10 11">
    <name type="scientific">Pseudocercospora fuligena</name>
    <dbReference type="NCBI Taxonomy" id="685502"/>
    <lineage>
        <taxon>Eukaryota</taxon>
        <taxon>Fungi</taxon>
        <taxon>Dikarya</taxon>
        <taxon>Ascomycota</taxon>
        <taxon>Pezizomycotina</taxon>
        <taxon>Dothideomycetes</taxon>
        <taxon>Dothideomycetidae</taxon>
        <taxon>Mycosphaerellales</taxon>
        <taxon>Mycosphaerellaceae</taxon>
        <taxon>Pseudocercospora</taxon>
    </lineage>
</organism>
<evidence type="ECO:0000313" key="11">
    <source>
        <dbReference type="Proteomes" id="UP000660729"/>
    </source>
</evidence>
<evidence type="ECO:0000313" key="10">
    <source>
        <dbReference type="EMBL" id="KAF7185388.1"/>
    </source>
</evidence>
<comment type="function">
    <text evidence="9">Component of the Mediator complex, a coactivator involved in the regulated transcription of nearly all RNA polymerase II-dependent genes. Mediator functions as a bridge to convey information from gene-specific regulatory proteins to the basal RNA polymerase II transcription machinery. Mediator is recruited to promoters by direct interactions with regulatory proteins and serves as a scaffold for the assembly of a functional preinitiation complex with RNA polymerase II and the general transcription factors.</text>
</comment>
<evidence type="ECO:0000256" key="8">
    <source>
        <dbReference type="ARBA" id="ARBA00031256"/>
    </source>
</evidence>
<dbReference type="GO" id="GO:0006357">
    <property type="term" value="P:regulation of transcription by RNA polymerase II"/>
    <property type="evidence" value="ECO:0007669"/>
    <property type="project" value="InterPro"/>
</dbReference>
<proteinExistence type="inferred from homology"/>
<evidence type="ECO:0000256" key="6">
    <source>
        <dbReference type="ARBA" id="ARBA00023163"/>
    </source>
</evidence>
<dbReference type="AlphaFoldDB" id="A0A8H6R6D8"/>
<keyword evidence="11" id="KW-1185">Reference proteome</keyword>
<dbReference type="Pfam" id="PF08689">
    <property type="entry name" value="Med5"/>
    <property type="match status" value="1"/>
</dbReference>
<evidence type="ECO:0000256" key="9">
    <source>
        <dbReference type="RuleBase" id="RU364142"/>
    </source>
</evidence>
<keyword evidence="7 9" id="KW-0539">Nucleus</keyword>
<comment type="caution">
    <text evidence="10">The sequence shown here is derived from an EMBL/GenBank/DDBJ whole genome shotgun (WGS) entry which is preliminary data.</text>
</comment>
<name>A0A8H6R6D8_9PEZI</name>
<dbReference type="EMBL" id="JABCIY010000337">
    <property type="protein sequence ID" value="KAF7185388.1"/>
    <property type="molecule type" value="Genomic_DNA"/>
</dbReference>
<keyword evidence="6 9" id="KW-0804">Transcription</keyword>
<dbReference type="GO" id="GO:0003712">
    <property type="term" value="F:transcription coregulator activity"/>
    <property type="evidence" value="ECO:0007669"/>
    <property type="project" value="InterPro"/>
</dbReference>
<comment type="subcellular location">
    <subcellularLocation>
        <location evidence="1 9">Nucleus</location>
    </subcellularLocation>
</comment>
<keyword evidence="4 9" id="KW-0805">Transcription regulation</keyword>
<gene>
    <name evidence="9" type="primary">MED5</name>
    <name evidence="10" type="ORF">HII31_13235</name>
</gene>
<dbReference type="OrthoDB" id="5322661at2759"/>
<comment type="subunit">
    <text evidence="9">Component of the Mediator complex.</text>
</comment>
<protein>
    <recommendedName>
        <fullName evidence="3 9">Mediator of RNA polymerase II transcription subunit 5</fullName>
    </recommendedName>
    <alternativeName>
        <fullName evidence="8 9">Mediator complex subunit 5</fullName>
    </alternativeName>
</protein>
<dbReference type="PANTHER" id="PTHR35784:SF1">
    <property type="entry name" value="MEDIATOR OF RNA POLYMERASE II TRANSCRIPTION SUBUNIT 5"/>
    <property type="match status" value="1"/>
</dbReference>
<dbReference type="PANTHER" id="PTHR35784">
    <property type="entry name" value="MEDIATOR OF RNA POLYMERASE II TRANSCRIPTION SUBUNIT 5"/>
    <property type="match status" value="1"/>
</dbReference>
<evidence type="ECO:0000256" key="2">
    <source>
        <dbReference type="ARBA" id="ARBA00008782"/>
    </source>
</evidence>
<dbReference type="GO" id="GO:0016592">
    <property type="term" value="C:mediator complex"/>
    <property type="evidence" value="ECO:0007669"/>
    <property type="project" value="InterPro"/>
</dbReference>
<reference evidence="10" key="1">
    <citation type="submission" date="2020-04" db="EMBL/GenBank/DDBJ databases">
        <title>Draft genome resource of the tomato pathogen Pseudocercospora fuligena.</title>
        <authorList>
            <person name="Zaccaron A."/>
        </authorList>
    </citation>
    <scope>NUCLEOTIDE SEQUENCE</scope>
    <source>
        <strain evidence="10">PF001</strain>
    </source>
</reference>
<sequence length="1025" mass="112764">MPYLGAPSPKSDAAQSWQAAFKKALLRRLRANQLWKVFEQLQERHDARPRDIADVLLRFRAAKGGADDPLIFQYASELLKRKYITSSDLLIALLKHSLYASGGTATSKTGLPTCEERIFILVAQHNMATDLPNSALELMDLVHITTRWLKQVTEDAMAKQLQGMQAIDHVTNSMYEALGNMALSIFGNTGIKVVMKSKWWKERRAAVVTEMENYDTHVLQWSQSQVAGRLTQITSIPPYTELDSKGRPKFSDEQILAQVSELPVVNSRAGFFVWLSAALSARPLTDDMTILSYLQGRYPNDMQSLVVDLLVASFDVLTNSLLTKAKPQYHRVIRSFIVNKVPLLITRVQANMQAAVTTEACIQMAMMPGGLITVNPLPPMTADSTAVGDYLKGTRLDFLQACALHGLVTESAVSAILQETVALPRVQKLNKDSLVGQCTSNVSKVGELFEDLSGMQGNAGAIAGCIVETIGNLCLSKDTISLKSVCDRLVRRIPLMDYVMLFAQPGVLLLPVCTLLNNWVHDQDQTEFTPAYEEFASVLLFALSVIHRYNLKFTDTGVQGDSFIAKLLDDMTVSKPTTELSAEQGSQLGKWLEGLFTVDEHGEPSGISDEVMRQCPPQSFYQIVPTLLEQSILACKANALKMKTFKGGLELLLEPFLLPSLIMGLGWLAGHSWEDHNDADVLLQVLDKLLRHSSSSQETQAMHRAVLAIVADSLYSSLEEFSKKQPSKKQVTELLKLLGPYVNEQRTFRCTQAEIDLIINQGGMKNLVRQTVRDVINWGATQSNPPNPPPRYAHRFFVTACQTLDDQEILKALVEEVLQAGPANISIALDLCTGLICAPTAEPLAMQSPSAAASPTARLRDCVRLTNSNVQGLLERPVSEAEVLVRLGRRVEAQLAFAAQMPAMALPLQIPEQAADQMLQDLLDGNTANTTGDGALNQNTDMSGLDQQIDMNSINNATADDLIKMASEPGAMDVDSNQMFIELGMNTDNNQQNQQGDLQNQEEDIFAGLDMGMGDMGDDLDFNFG</sequence>
<accession>A0A8H6R6D8</accession>
<evidence type="ECO:0000256" key="5">
    <source>
        <dbReference type="ARBA" id="ARBA00023159"/>
    </source>
</evidence>
<comment type="similarity">
    <text evidence="2 9">Belongs to the Mediator complex subunit 5 family.</text>
</comment>
<dbReference type="InterPro" id="IPR014801">
    <property type="entry name" value="Mediator_Med5_fun"/>
</dbReference>
<evidence type="ECO:0000256" key="4">
    <source>
        <dbReference type="ARBA" id="ARBA00023015"/>
    </source>
</evidence>
<evidence type="ECO:0000256" key="3">
    <source>
        <dbReference type="ARBA" id="ARBA00020628"/>
    </source>
</evidence>
<evidence type="ECO:0000256" key="1">
    <source>
        <dbReference type="ARBA" id="ARBA00004123"/>
    </source>
</evidence>
<dbReference type="Proteomes" id="UP000660729">
    <property type="component" value="Unassembled WGS sequence"/>
</dbReference>